<keyword evidence="1" id="KW-0812">Transmembrane</keyword>
<sequence length="33" mass="3662">MISRWLWFLGLWAAGVVTVGAVAMVLRTLMKAL</sequence>
<keyword evidence="1" id="KW-0472">Membrane</keyword>
<dbReference type="EMBL" id="JAETWB010000002">
    <property type="protein sequence ID" value="MBL6077769.1"/>
    <property type="molecule type" value="Genomic_DNA"/>
</dbReference>
<dbReference type="Proteomes" id="UP000660885">
    <property type="component" value="Unassembled WGS sequence"/>
</dbReference>
<evidence type="ECO:0000256" key="1">
    <source>
        <dbReference type="SAM" id="Phobius"/>
    </source>
</evidence>
<name>A0ABS1U1F5_9PROT</name>
<reference evidence="2 3" key="1">
    <citation type="submission" date="2021-01" db="EMBL/GenBank/DDBJ databases">
        <title>Belnapia mucosa sp. nov. and Belnapia arida sp. nov., isolated from the Tabernas Desert (Almeria, Spain).</title>
        <authorList>
            <person name="Molina-Menor E."/>
            <person name="Vidal-Verdu A."/>
            <person name="Calonge A."/>
            <person name="Satari L."/>
            <person name="Pereto J."/>
            <person name="Porcar M."/>
        </authorList>
    </citation>
    <scope>NUCLEOTIDE SEQUENCE [LARGE SCALE GENOMIC DNA]</scope>
    <source>
        <strain evidence="2 3">T18</strain>
    </source>
</reference>
<protein>
    <submittedName>
        <fullName evidence="2">DUF2474 family protein</fullName>
    </submittedName>
</protein>
<organism evidence="2 3">
    <name type="scientific">Belnapia arida</name>
    <dbReference type="NCBI Taxonomy" id="2804533"/>
    <lineage>
        <taxon>Bacteria</taxon>
        <taxon>Pseudomonadati</taxon>
        <taxon>Pseudomonadota</taxon>
        <taxon>Alphaproteobacteria</taxon>
        <taxon>Acetobacterales</taxon>
        <taxon>Roseomonadaceae</taxon>
        <taxon>Belnapia</taxon>
    </lineage>
</organism>
<keyword evidence="3" id="KW-1185">Reference proteome</keyword>
<accession>A0ABS1U1F5</accession>
<keyword evidence="1" id="KW-1133">Transmembrane helix</keyword>
<evidence type="ECO:0000313" key="3">
    <source>
        <dbReference type="Proteomes" id="UP000660885"/>
    </source>
</evidence>
<evidence type="ECO:0000313" key="2">
    <source>
        <dbReference type="EMBL" id="MBL6077769.1"/>
    </source>
</evidence>
<proteinExistence type="predicted"/>
<comment type="caution">
    <text evidence="2">The sequence shown here is derived from an EMBL/GenBank/DDBJ whole genome shotgun (WGS) entry which is preliminary data.</text>
</comment>
<feature type="transmembrane region" description="Helical" evidence="1">
    <location>
        <begin position="6"/>
        <end position="26"/>
    </location>
</feature>
<gene>
    <name evidence="2" type="ORF">JMJ56_07120</name>
</gene>